<dbReference type="Gene3D" id="3.90.1530.10">
    <property type="entry name" value="Conserved hypothetical protein from pyrococcus furiosus pfu- 392566-001, ParB domain"/>
    <property type="match status" value="1"/>
</dbReference>
<evidence type="ECO:0000256" key="1">
    <source>
        <dbReference type="SAM" id="MobiDB-lite"/>
    </source>
</evidence>
<protein>
    <submittedName>
        <fullName evidence="3">ParB N-terminal domain-containing protein</fullName>
    </submittedName>
</protein>
<dbReference type="RefSeq" id="WP_144411850.1">
    <property type="nucleotide sequence ID" value="NZ_CP013382.1"/>
</dbReference>
<feature type="domain" description="ParB-like N-terminal" evidence="2">
    <location>
        <begin position="316"/>
        <end position="381"/>
    </location>
</feature>
<dbReference type="Proteomes" id="UP000594943">
    <property type="component" value="Chromosome 2"/>
</dbReference>
<feature type="compositionally biased region" description="Low complexity" evidence="1">
    <location>
        <begin position="145"/>
        <end position="156"/>
    </location>
</feature>
<name>A0A7T2U6W5_9BURK</name>
<dbReference type="CDD" id="cd16387">
    <property type="entry name" value="ParB_N_Srx"/>
    <property type="match status" value="1"/>
</dbReference>
<evidence type="ECO:0000313" key="3">
    <source>
        <dbReference type="EMBL" id="QPS46724.1"/>
    </source>
</evidence>
<dbReference type="SUPFAM" id="SSF110849">
    <property type="entry name" value="ParB/Sulfiredoxin"/>
    <property type="match status" value="1"/>
</dbReference>
<accession>A0A7T2U6W5</accession>
<dbReference type="AlphaFoldDB" id="A0A7T2U6W5"/>
<proteinExistence type="predicted"/>
<evidence type="ECO:0000259" key="2">
    <source>
        <dbReference type="Pfam" id="PF02195"/>
    </source>
</evidence>
<evidence type="ECO:0000313" key="4">
    <source>
        <dbReference type="Proteomes" id="UP000594943"/>
    </source>
</evidence>
<dbReference type="InterPro" id="IPR036086">
    <property type="entry name" value="ParB/Sulfiredoxin_sf"/>
</dbReference>
<dbReference type="Pfam" id="PF02195">
    <property type="entry name" value="ParB_N"/>
    <property type="match status" value="1"/>
</dbReference>
<feature type="region of interest" description="Disordered" evidence="1">
    <location>
        <begin position="122"/>
        <end position="199"/>
    </location>
</feature>
<dbReference type="InterPro" id="IPR003115">
    <property type="entry name" value="ParB_N"/>
</dbReference>
<dbReference type="EMBL" id="CP065687">
    <property type="protein sequence ID" value="QPS46724.1"/>
    <property type="molecule type" value="Genomic_DNA"/>
</dbReference>
<reference evidence="3 4" key="1">
    <citation type="submission" date="2020-12" db="EMBL/GenBank/DDBJ databases">
        <title>FDA dAtabase for Regulatory Grade micrObial Sequences (FDA-ARGOS): Supporting development and validation of Infectious Disease Dx tests.</title>
        <authorList>
            <person name="Nelson B."/>
            <person name="Plummer A."/>
            <person name="Tallon L."/>
            <person name="Sadzewicz L."/>
            <person name="Zhao X."/>
            <person name="Boylan J."/>
            <person name="Ott S."/>
            <person name="Bowen H."/>
            <person name="Vavikolanu K."/>
            <person name="Mehta A."/>
            <person name="Aluvathingal J."/>
            <person name="Nadendla S."/>
            <person name="Myers T."/>
            <person name="Yan Y."/>
            <person name="Sichtig H."/>
        </authorList>
    </citation>
    <scope>NUCLEOTIDE SEQUENCE [LARGE SCALE GENOMIC DNA]</scope>
    <source>
        <strain evidence="3 4">FDAARGOS_899</strain>
    </source>
</reference>
<organism evidence="3 4">
    <name type="scientific">Burkholderia humptydooensis</name>
    <dbReference type="NCBI Taxonomy" id="430531"/>
    <lineage>
        <taxon>Bacteria</taxon>
        <taxon>Pseudomonadati</taxon>
        <taxon>Pseudomonadota</taxon>
        <taxon>Betaproteobacteria</taxon>
        <taxon>Burkholderiales</taxon>
        <taxon>Burkholderiaceae</taxon>
        <taxon>Burkholderia</taxon>
        <taxon>pseudomallei group</taxon>
    </lineage>
</organism>
<sequence>MTSVNSKPLGSLTVPIHASTDVRGAGEPISVDVIPVANSQVFRTGHSDATIDRLTKYENERSNRRPRALQEPIRYINESYSDYQKRRMAAGYPADPQESRRSPWDIALELLFTFAAGGPIGGGPGVRPIPVRPSPRPSTIPSPRPSLAASRSSSISFENTPLIPPKSGAPSKISARPSPVRPQIELNEDGGLSGGESGAVIQDSGVAPEPTGGAHLPAEREPELLSRETWNRQSKDDLNDDLVQKINETFEDSLDVRVHTSKTGEKTYLIYDPDDKSYISIESNETWYPTETYDYQEIYTWRTGNPDQKYAPTDKFVQSRDSLDGKRYGSVIEAVKKGVRIEPVQVKIVSIEGETKFEIVNGNHRLAAARVLGLKTVPYEIVR</sequence>
<dbReference type="KEGG" id="bhg:I6G56_32325"/>
<feature type="compositionally biased region" description="Pro residues" evidence="1">
    <location>
        <begin position="130"/>
        <end position="144"/>
    </location>
</feature>
<gene>
    <name evidence="3" type="ORF">I6G56_32325</name>
</gene>